<evidence type="ECO:0000259" key="2">
    <source>
        <dbReference type="PROSITE" id="PS50172"/>
    </source>
</evidence>
<dbReference type="InterPro" id="IPR001357">
    <property type="entry name" value="BRCT_dom"/>
</dbReference>
<evidence type="ECO:0000313" key="4">
    <source>
        <dbReference type="Proteomes" id="UP000799437"/>
    </source>
</evidence>
<proteinExistence type="predicted"/>
<dbReference type="AlphaFoldDB" id="A0A6A6VV47"/>
<dbReference type="OrthoDB" id="5419666at2759"/>
<dbReference type="EMBL" id="ML996581">
    <property type="protein sequence ID" value="KAF2754103.1"/>
    <property type="molecule type" value="Genomic_DNA"/>
</dbReference>
<keyword evidence="4" id="KW-1185">Reference proteome</keyword>
<feature type="compositionally biased region" description="Polar residues" evidence="1">
    <location>
        <begin position="27"/>
        <end position="42"/>
    </location>
</feature>
<reference evidence="3" key="1">
    <citation type="journal article" date="2020" name="Stud. Mycol.">
        <title>101 Dothideomycetes genomes: a test case for predicting lifestyles and emergence of pathogens.</title>
        <authorList>
            <person name="Haridas S."/>
            <person name="Albert R."/>
            <person name="Binder M."/>
            <person name="Bloem J."/>
            <person name="Labutti K."/>
            <person name="Salamov A."/>
            <person name="Andreopoulos B."/>
            <person name="Baker S."/>
            <person name="Barry K."/>
            <person name="Bills G."/>
            <person name="Bluhm B."/>
            <person name="Cannon C."/>
            <person name="Castanera R."/>
            <person name="Culley D."/>
            <person name="Daum C."/>
            <person name="Ezra D."/>
            <person name="Gonzalez J."/>
            <person name="Henrissat B."/>
            <person name="Kuo A."/>
            <person name="Liang C."/>
            <person name="Lipzen A."/>
            <person name="Lutzoni F."/>
            <person name="Magnuson J."/>
            <person name="Mondo S."/>
            <person name="Nolan M."/>
            <person name="Ohm R."/>
            <person name="Pangilinan J."/>
            <person name="Park H.-J."/>
            <person name="Ramirez L."/>
            <person name="Alfaro M."/>
            <person name="Sun H."/>
            <person name="Tritt A."/>
            <person name="Yoshinaga Y."/>
            <person name="Zwiers L.-H."/>
            <person name="Turgeon B."/>
            <person name="Goodwin S."/>
            <person name="Spatafora J."/>
            <person name="Crous P."/>
            <person name="Grigoriev I."/>
        </authorList>
    </citation>
    <scope>NUCLEOTIDE SEQUENCE</scope>
    <source>
        <strain evidence="3">CBS 121739</strain>
    </source>
</reference>
<evidence type="ECO:0000313" key="3">
    <source>
        <dbReference type="EMBL" id="KAF2754103.1"/>
    </source>
</evidence>
<dbReference type="RefSeq" id="XP_033596554.1">
    <property type="nucleotide sequence ID" value="XM_033747530.1"/>
</dbReference>
<feature type="compositionally biased region" description="Polar residues" evidence="1">
    <location>
        <begin position="136"/>
        <end position="158"/>
    </location>
</feature>
<feature type="region of interest" description="Disordered" evidence="1">
    <location>
        <begin position="1"/>
        <end position="42"/>
    </location>
</feature>
<organism evidence="3 4">
    <name type="scientific">Pseudovirgaria hyperparasitica</name>
    <dbReference type="NCBI Taxonomy" id="470096"/>
    <lineage>
        <taxon>Eukaryota</taxon>
        <taxon>Fungi</taxon>
        <taxon>Dikarya</taxon>
        <taxon>Ascomycota</taxon>
        <taxon>Pezizomycotina</taxon>
        <taxon>Dothideomycetes</taxon>
        <taxon>Dothideomycetes incertae sedis</taxon>
        <taxon>Acrospermales</taxon>
        <taxon>Acrospermaceae</taxon>
        <taxon>Pseudovirgaria</taxon>
    </lineage>
</organism>
<dbReference type="GeneID" id="54488584"/>
<feature type="compositionally biased region" description="Basic and acidic residues" evidence="1">
    <location>
        <begin position="203"/>
        <end position="212"/>
    </location>
</feature>
<name>A0A6A6VV47_9PEZI</name>
<protein>
    <recommendedName>
        <fullName evidence="2">BRCT domain-containing protein</fullName>
    </recommendedName>
</protein>
<evidence type="ECO:0000256" key="1">
    <source>
        <dbReference type="SAM" id="MobiDB-lite"/>
    </source>
</evidence>
<sequence length="294" mass="31543">MSIARAFTTRRKLDSPPDSSAPPARSQSTRKGPIQRSQISMPVALISTTNMLSYNAPDIEGSRQRSATLTTSTTSTSSSRTSQDSDSRSSASSTQDTDASSLGSSPVSPNPPKGNHLSGYFSAANNKTAMLPTPTIPSEISSGVQHSSPQRSASTASLAQKKLSVADDPKPAVPTRALSHSRASHEFLARQRSLRNSASSPRPTRDSREQRASVDIFNAADDPMHPFGKELEELKEVAEELGGAVNEAVNNEDLTFMLNNKLAKFDAADYLCEIQPLFAGLFHKQIVALQTGWI</sequence>
<accession>A0A6A6VV47</accession>
<gene>
    <name evidence="3" type="ORF">EJ05DRAFT_504216</name>
</gene>
<feature type="compositionally biased region" description="Low complexity" evidence="1">
    <location>
        <begin position="64"/>
        <end position="101"/>
    </location>
</feature>
<dbReference type="PROSITE" id="PS50172">
    <property type="entry name" value="BRCT"/>
    <property type="match status" value="1"/>
</dbReference>
<feature type="domain" description="BRCT" evidence="2">
    <location>
        <begin position="230"/>
        <end position="294"/>
    </location>
</feature>
<feature type="compositionally biased region" description="Low complexity" evidence="1">
    <location>
        <begin position="16"/>
        <end position="26"/>
    </location>
</feature>
<dbReference type="Proteomes" id="UP000799437">
    <property type="component" value="Unassembled WGS sequence"/>
</dbReference>
<feature type="region of interest" description="Disordered" evidence="1">
    <location>
        <begin position="56"/>
        <end position="212"/>
    </location>
</feature>